<accession>A0A7T4PC98</accession>
<dbReference type="Gene3D" id="3.40.50.150">
    <property type="entry name" value="Vaccinia Virus protein VP39"/>
    <property type="match status" value="1"/>
</dbReference>
<dbReference type="GO" id="GO:0008168">
    <property type="term" value="F:methyltransferase activity"/>
    <property type="evidence" value="ECO:0007669"/>
    <property type="project" value="UniProtKB-KW"/>
</dbReference>
<dbReference type="RefSeq" id="WP_198501716.1">
    <property type="nucleotide sequence ID" value="NZ_CP065959.1"/>
</dbReference>
<dbReference type="SUPFAM" id="SSF53335">
    <property type="entry name" value="S-adenosyl-L-methionine-dependent methyltransferases"/>
    <property type="match status" value="1"/>
</dbReference>
<dbReference type="Proteomes" id="UP000596130">
    <property type="component" value="Chromosome"/>
</dbReference>
<keyword evidence="2" id="KW-0489">Methyltransferase</keyword>
<dbReference type="InterPro" id="IPR006764">
    <property type="entry name" value="SAM_dep_MeTrfase_SAV2177_type"/>
</dbReference>
<dbReference type="AlphaFoldDB" id="A0A7T4PC98"/>
<evidence type="ECO:0000313" key="2">
    <source>
        <dbReference type="EMBL" id="QQC87569.1"/>
    </source>
</evidence>
<keyword evidence="2" id="KW-0808">Transferase</keyword>
<sequence>MNQGVAPIPAPVRPGPAAAVTDPPPEIDTTLPSHARVWNHWLGGMHNFAVDRAAGNRLAADNPGLVERVRTTRHFLARAVRHLALDEGVRQYLDIGSGLPTAGNTHQIARRAAPGARVVYVDNDPRAVAYARSLLAPTDPESVTCLLADLREPDALLTAASRTLDLSSPVALVLSGILGHVSAYEEACGIVARLMAALPSGSCLLSHDVSDTAGDWRTIQARHNSTADLAYRLRTPEQIAGYFQGLRLVDPGVVPLTAWRPDTDDPYSREWAGLVADVVGGVGRKP</sequence>
<protein>
    <submittedName>
        <fullName evidence="2">SAM-dependent methyltransferase</fullName>
    </submittedName>
</protein>
<dbReference type="EMBL" id="CP065959">
    <property type="protein sequence ID" value="QQC87569.1"/>
    <property type="molecule type" value="Genomic_DNA"/>
</dbReference>
<dbReference type="GO" id="GO:0032259">
    <property type="term" value="P:methylation"/>
    <property type="evidence" value="ECO:0007669"/>
    <property type="project" value="UniProtKB-KW"/>
</dbReference>
<proteinExistence type="predicted"/>
<feature type="region of interest" description="Disordered" evidence="1">
    <location>
        <begin position="1"/>
        <end position="24"/>
    </location>
</feature>
<dbReference type="CDD" id="cd02440">
    <property type="entry name" value="AdoMet_MTases"/>
    <property type="match status" value="1"/>
</dbReference>
<dbReference type="InterPro" id="IPR029063">
    <property type="entry name" value="SAM-dependent_MTases_sf"/>
</dbReference>
<reference evidence="2 3" key="1">
    <citation type="submission" date="2020-12" db="EMBL/GenBank/DDBJ databases">
        <title>Identification and biosynthesis of polyene macrolides produced by Streptomyces alfalfae Men-myco-93-63.</title>
        <authorList>
            <person name="Liu D."/>
            <person name="Li Y."/>
            <person name="Liu L."/>
            <person name="Han X."/>
            <person name="Shen F."/>
        </authorList>
    </citation>
    <scope>NUCLEOTIDE SEQUENCE [LARGE SCALE GENOMIC DNA]</scope>
    <source>
        <strain evidence="2 3">Men-myco-93-63</strain>
    </source>
</reference>
<organism evidence="2 3">
    <name type="scientific">Streptomyces alfalfae</name>
    <dbReference type="NCBI Taxonomy" id="1642299"/>
    <lineage>
        <taxon>Bacteria</taxon>
        <taxon>Bacillati</taxon>
        <taxon>Actinomycetota</taxon>
        <taxon>Actinomycetes</taxon>
        <taxon>Kitasatosporales</taxon>
        <taxon>Streptomycetaceae</taxon>
        <taxon>Streptomyces</taxon>
    </lineage>
</organism>
<name>A0A7T4PC98_9ACTN</name>
<dbReference type="PIRSF" id="PIRSF017393">
    <property type="entry name" value="MTase_SAV2177"/>
    <property type="match status" value="1"/>
</dbReference>
<evidence type="ECO:0000256" key="1">
    <source>
        <dbReference type="SAM" id="MobiDB-lite"/>
    </source>
</evidence>
<gene>
    <name evidence="2" type="ORF">I8755_03465</name>
</gene>
<dbReference type="Pfam" id="PF04672">
    <property type="entry name" value="Methyltransf_19"/>
    <property type="match status" value="1"/>
</dbReference>
<evidence type="ECO:0000313" key="3">
    <source>
        <dbReference type="Proteomes" id="UP000596130"/>
    </source>
</evidence>